<dbReference type="GO" id="GO:0004081">
    <property type="term" value="F:bis(5'-nucleosyl)-tetraphosphatase (asymmetrical) activity"/>
    <property type="evidence" value="ECO:0007669"/>
    <property type="project" value="TreeGrafter"/>
</dbReference>
<evidence type="ECO:0000256" key="3">
    <source>
        <dbReference type="RuleBase" id="RU003476"/>
    </source>
</evidence>
<comment type="cofactor">
    <cofactor evidence="1">
        <name>Mg(2+)</name>
        <dbReference type="ChEBI" id="CHEBI:18420"/>
    </cofactor>
</comment>
<gene>
    <name evidence="6" type="ORF">SAMN05444123_102196</name>
</gene>
<dbReference type="PROSITE" id="PS51462">
    <property type="entry name" value="NUDIX"/>
    <property type="match status" value="1"/>
</dbReference>
<dbReference type="InterPro" id="IPR020084">
    <property type="entry name" value="NUDIX_hydrolase_CS"/>
</dbReference>
<dbReference type="InterPro" id="IPR000086">
    <property type="entry name" value="NUDIX_hydrolase_dom"/>
</dbReference>
<keyword evidence="2 3" id="KW-0378">Hydrolase</keyword>
<dbReference type="CDD" id="cd03673">
    <property type="entry name" value="NUDIX_Ap6A_hydrolase"/>
    <property type="match status" value="1"/>
</dbReference>
<dbReference type="SUPFAM" id="SSF55811">
    <property type="entry name" value="Nudix"/>
    <property type="match status" value="1"/>
</dbReference>
<evidence type="ECO:0000256" key="2">
    <source>
        <dbReference type="ARBA" id="ARBA00022801"/>
    </source>
</evidence>
<evidence type="ECO:0000256" key="4">
    <source>
        <dbReference type="SAM" id="MobiDB-lite"/>
    </source>
</evidence>
<accession>A0A1H8NNG6</accession>
<dbReference type="InterPro" id="IPR020476">
    <property type="entry name" value="Nudix_hydrolase"/>
</dbReference>
<dbReference type="Pfam" id="PF00293">
    <property type="entry name" value="NUDIX"/>
    <property type="match status" value="1"/>
</dbReference>
<dbReference type="Gene3D" id="3.90.79.10">
    <property type="entry name" value="Nucleoside Triphosphate Pyrophosphohydrolase"/>
    <property type="match status" value="1"/>
</dbReference>
<dbReference type="PANTHER" id="PTHR21340:SF0">
    <property type="entry name" value="BIS(5'-NUCLEOSYL)-TETRAPHOSPHATASE [ASYMMETRICAL]"/>
    <property type="match status" value="1"/>
</dbReference>
<dbReference type="PRINTS" id="PR00502">
    <property type="entry name" value="NUDIXFAMILY"/>
</dbReference>
<dbReference type="PANTHER" id="PTHR21340">
    <property type="entry name" value="DIADENOSINE 5,5-P1,P4-TETRAPHOSPHATE PYROPHOSPHOHYDROLASE MUTT"/>
    <property type="match status" value="1"/>
</dbReference>
<name>A0A1H8NNG6_9BRAD</name>
<evidence type="ECO:0000313" key="6">
    <source>
        <dbReference type="EMBL" id="SEO31069.1"/>
    </source>
</evidence>
<protein>
    <submittedName>
        <fullName evidence="6">8-oxo-dGTP diphosphatase</fullName>
    </submittedName>
</protein>
<proteinExistence type="inferred from homology"/>
<comment type="similarity">
    <text evidence="3">Belongs to the Nudix hydrolase family.</text>
</comment>
<organism evidence="6 7">
    <name type="scientific">Rhodopseudomonas pseudopalustris</name>
    <dbReference type="NCBI Taxonomy" id="1513892"/>
    <lineage>
        <taxon>Bacteria</taxon>
        <taxon>Pseudomonadati</taxon>
        <taxon>Pseudomonadota</taxon>
        <taxon>Alphaproteobacteria</taxon>
        <taxon>Hyphomicrobiales</taxon>
        <taxon>Nitrobacteraceae</taxon>
        <taxon>Rhodopseudomonas</taxon>
    </lineage>
</organism>
<evidence type="ECO:0000259" key="5">
    <source>
        <dbReference type="PROSITE" id="PS51462"/>
    </source>
</evidence>
<dbReference type="PROSITE" id="PS00893">
    <property type="entry name" value="NUDIX_BOX"/>
    <property type="match status" value="1"/>
</dbReference>
<dbReference type="Proteomes" id="UP000199615">
    <property type="component" value="Unassembled WGS sequence"/>
</dbReference>
<dbReference type="InterPro" id="IPR051325">
    <property type="entry name" value="Nudix_hydrolase_domain"/>
</dbReference>
<dbReference type="EMBL" id="FODT01000002">
    <property type="protein sequence ID" value="SEO31069.1"/>
    <property type="molecule type" value="Genomic_DNA"/>
</dbReference>
<feature type="domain" description="Nudix hydrolase" evidence="5">
    <location>
        <begin position="3"/>
        <end position="129"/>
    </location>
</feature>
<keyword evidence="7" id="KW-1185">Reference proteome</keyword>
<reference evidence="7" key="1">
    <citation type="submission" date="2016-10" db="EMBL/GenBank/DDBJ databases">
        <authorList>
            <person name="Varghese N."/>
            <person name="Submissions S."/>
        </authorList>
    </citation>
    <scope>NUCLEOTIDE SEQUENCE [LARGE SCALE GENOMIC DNA]</scope>
    <source>
        <strain evidence="7">DSM 123</strain>
    </source>
</reference>
<dbReference type="GO" id="GO:0006167">
    <property type="term" value="P:AMP biosynthetic process"/>
    <property type="evidence" value="ECO:0007669"/>
    <property type="project" value="TreeGrafter"/>
</dbReference>
<dbReference type="OrthoDB" id="9816040at2"/>
<evidence type="ECO:0000256" key="1">
    <source>
        <dbReference type="ARBA" id="ARBA00001946"/>
    </source>
</evidence>
<evidence type="ECO:0000313" key="7">
    <source>
        <dbReference type="Proteomes" id="UP000199615"/>
    </source>
</evidence>
<sequence>MRAPVLAAGGIVLRRGGDPLFAVVRMRKRNDWVLPKGKLDDGETPRDAAEREVLEETGHLVEVHEFIGTLAYDSGGRSKVVHFWRMEAAPEQTHPLMKDIRAVDWLPLDQAIERLTRANERAFLANVGPLVLEAAAGKAQTLSPRPNEATPPVIVPSPPAARRTAPIDDGPITELADAPSLALEQPGELEPDAQLTMLQRIRKWWRGGSRA</sequence>
<dbReference type="InterPro" id="IPR015797">
    <property type="entry name" value="NUDIX_hydrolase-like_dom_sf"/>
</dbReference>
<feature type="region of interest" description="Disordered" evidence="4">
    <location>
        <begin position="141"/>
        <end position="173"/>
    </location>
</feature>
<dbReference type="AlphaFoldDB" id="A0A1H8NNG6"/>
<dbReference type="GO" id="GO:0006754">
    <property type="term" value="P:ATP biosynthetic process"/>
    <property type="evidence" value="ECO:0007669"/>
    <property type="project" value="TreeGrafter"/>
</dbReference>